<gene>
    <name evidence="2" type="ORF">HRUBRA_01637</name>
</gene>
<dbReference type="InterPro" id="IPR051680">
    <property type="entry name" value="ATP-dep_Glu-Cys_Ligase-2"/>
</dbReference>
<dbReference type="OrthoDB" id="9803532at2"/>
<dbReference type="RefSeq" id="WP_084592612.1">
    <property type="nucleotide sequence ID" value="NZ_KN234776.1"/>
</dbReference>
<dbReference type="Pfam" id="PF04168">
    <property type="entry name" value="Alpha-E"/>
    <property type="match status" value="1"/>
</dbReference>
<dbReference type="eggNOG" id="COG2307">
    <property type="taxonomic scope" value="Bacteria"/>
</dbReference>
<accession>A0A095WYT5</accession>
<dbReference type="PATRIC" id="fig|1265313.6.peg.1619"/>
<dbReference type="AlphaFoldDB" id="A0A095WYT5"/>
<sequence length="312" mass="35979">MTMLSRVAERVYWLGRYLERAESTARLVDAYHHMVMDIPRGSQPGWDILVRILDAQPIADERFRVANEANVVRLLVSEAEASCSLPYAIQAARENVRTTRDVLPEEVWELVNELYLFAREQADKSVGRRHRQAFLQEVVSRAQVINGVWRNTLCRDHAYRFIKIGQLLERADMATRIIDVGAADILGREGTQQAIDHLLWGTLLKSQSALGAYLRQVGPVVEPDCVVRFVFMEPSFPRSVHFCLRGIRQELPPLKHNEEALRVIERARRKLRRFDRQDWERDELHAFIDDLQGVLSSLHGAICDTWFRVDGA</sequence>
<protein>
    <recommendedName>
        <fullName evidence="1">DUF403 domain-containing protein</fullName>
    </recommendedName>
</protein>
<dbReference type="PANTHER" id="PTHR34595">
    <property type="entry name" value="BLR5612 PROTEIN"/>
    <property type="match status" value="1"/>
</dbReference>
<evidence type="ECO:0000313" key="2">
    <source>
        <dbReference type="EMBL" id="KGE03789.1"/>
    </source>
</evidence>
<dbReference type="EMBL" id="AUVB01000047">
    <property type="protein sequence ID" value="KGE03789.1"/>
    <property type="molecule type" value="Genomic_DNA"/>
</dbReference>
<dbReference type="STRING" id="1265313.HRUBRA_01637"/>
<organism evidence="2 3">
    <name type="scientific">Pseudohaliea rubra DSM 19751</name>
    <dbReference type="NCBI Taxonomy" id="1265313"/>
    <lineage>
        <taxon>Bacteria</taxon>
        <taxon>Pseudomonadati</taxon>
        <taxon>Pseudomonadota</taxon>
        <taxon>Gammaproteobacteria</taxon>
        <taxon>Cellvibrionales</taxon>
        <taxon>Halieaceae</taxon>
        <taxon>Pseudohaliea</taxon>
    </lineage>
</organism>
<dbReference type="InterPro" id="IPR007296">
    <property type="entry name" value="DUF403"/>
</dbReference>
<dbReference type="HOGENOM" id="CLU_071567_1_0_6"/>
<proteinExistence type="predicted"/>
<dbReference type="PANTHER" id="PTHR34595:SF7">
    <property type="entry name" value="SLL1039 PROTEIN"/>
    <property type="match status" value="1"/>
</dbReference>
<evidence type="ECO:0000313" key="3">
    <source>
        <dbReference type="Proteomes" id="UP000029640"/>
    </source>
</evidence>
<dbReference type="Proteomes" id="UP000029640">
    <property type="component" value="Unassembled WGS sequence"/>
</dbReference>
<name>A0A095WYT5_9GAMM</name>
<keyword evidence="3" id="KW-1185">Reference proteome</keyword>
<comment type="caution">
    <text evidence="2">The sequence shown here is derived from an EMBL/GenBank/DDBJ whole genome shotgun (WGS) entry which is preliminary data.</text>
</comment>
<evidence type="ECO:0000259" key="1">
    <source>
        <dbReference type="Pfam" id="PF04168"/>
    </source>
</evidence>
<reference evidence="2 3" key="1">
    <citation type="journal article" date="2014" name="Genome Announc.">
        <title>Genome Sequence of Gammaproteobacterial Pseudohaliea rubra Type Strain DSM 19751, Isolated from Coastal Seawater of the Mediterranean Sea.</title>
        <authorList>
            <person name="Spring S."/>
            <person name="Fiebig A."/>
            <person name="Riedel T."/>
            <person name="Goker M."/>
            <person name="Klenk H.P."/>
        </authorList>
    </citation>
    <scope>NUCLEOTIDE SEQUENCE [LARGE SCALE GENOMIC DNA]</scope>
    <source>
        <strain evidence="2 3">DSM 19751</strain>
    </source>
</reference>
<feature type="domain" description="DUF403" evidence="1">
    <location>
        <begin position="3"/>
        <end position="307"/>
    </location>
</feature>